<evidence type="ECO:0000313" key="2">
    <source>
        <dbReference type="EMBL" id="TFJ82736.1"/>
    </source>
</evidence>
<name>A0A4D9CUY4_9STRA</name>
<feature type="region of interest" description="Disordered" evidence="1">
    <location>
        <begin position="1"/>
        <end position="113"/>
    </location>
</feature>
<reference evidence="2 3" key="1">
    <citation type="submission" date="2019-01" db="EMBL/GenBank/DDBJ databases">
        <title>Nuclear Genome Assembly of the Microalgal Biofuel strain Nannochloropsis salina CCMP1776.</title>
        <authorList>
            <person name="Hovde B."/>
        </authorList>
    </citation>
    <scope>NUCLEOTIDE SEQUENCE [LARGE SCALE GENOMIC DNA]</scope>
    <source>
        <strain evidence="2 3">CCMP1776</strain>
    </source>
</reference>
<dbReference type="EMBL" id="SDOX01000095">
    <property type="protein sequence ID" value="TFJ82736.1"/>
    <property type="molecule type" value="Genomic_DNA"/>
</dbReference>
<feature type="compositionally biased region" description="Polar residues" evidence="1">
    <location>
        <begin position="55"/>
        <end position="65"/>
    </location>
</feature>
<proteinExistence type="predicted"/>
<gene>
    <name evidence="2" type="ORF">NSK_005929</name>
</gene>
<dbReference type="AlphaFoldDB" id="A0A4D9CUY4"/>
<comment type="caution">
    <text evidence="2">The sequence shown here is derived from an EMBL/GenBank/DDBJ whole genome shotgun (WGS) entry which is preliminary data.</text>
</comment>
<organism evidence="2 3">
    <name type="scientific">Nannochloropsis salina CCMP1776</name>
    <dbReference type="NCBI Taxonomy" id="1027361"/>
    <lineage>
        <taxon>Eukaryota</taxon>
        <taxon>Sar</taxon>
        <taxon>Stramenopiles</taxon>
        <taxon>Ochrophyta</taxon>
        <taxon>Eustigmatophyceae</taxon>
        <taxon>Eustigmatales</taxon>
        <taxon>Monodopsidaceae</taxon>
        <taxon>Microchloropsis</taxon>
        <taxon>Microchloropsis salina</taxon>
    </lineage>
</organism>
<evidence type="ECO:0000256" key="1">
    <source>
        <dbReference type="SAM" id="MobiDB-lite"/>
    </source>
</evidence>
<keyword evidence="3" id="KW-1185">Reference proteome</keyword>
<evidence type="ECO:0000313" key="3">
    <source>
        <dbReference type="Proteomes" id="UP000355283"/>
    </source>
</evidence>
<protein>
    <submittedName>
        <fullName evidence="2">Uncharacterized protein</fullName>
    </submittedName>
</protein>
<sequence length="297" mass="31961">MPRQKNTPKRDAQALVQVSERPKSEEAVSDDEWVPPPLPAMATGASQKPHKQVKMGTTASPSSLVHTEPPPGMESECSFENVKVTATKPSSARAPSGWRTALKKGKEGLTDKKRAKTTIEWGSSGDPFNADDLAVEYVMGAGGDGTGMRGLGVSMHGELMTCARLGAAETAGRAVDIAWSSPGGAEAGVEVGKEGRRRPTLIVTMKFNGKSFRDQGPLYSMHEMARVFAGVLQKQSTKRRKATIEHSSVKLEEVARRSPPFFWSLFHHNHADVRKGLAKVLQEAEAWGEGGTEEGGD</sequence>
<dbReference type="OrthoDB" id="10325111at2759"/>
<accession>A0A4D9CUY4</accession>
<dbReference type="Proteomes" id="UP000355283">
    <property type="component" value="Unassembled WGS sequence"/>
</dbReference>